<keyword evidence="2" id="KW-1185">Reference proteome</keyword>
<dbReference type="RefSeq" id="WP_034940188.1">
    <property type="nucleotide sequence ID" value="NZ_JFHN01000065.1"/>
</dbReference>
<organism evidence="1 2">
    <name type="scientific">Erwinia mallotivora</name>
    <dbReference type="NCBI Taxonomy" id="69222"/>
    <lineage>
        <taxon>Bacteria</taxon>
        <taxon>Pseudomonadati</taxon>
        <taxon>Pseudomonadota</taxon>
        <taxon>Gammaproteobacteria</taxon>
        <taxon>Enterobacterales</taxon>
        <taxon>Erwiniaceae</taxon>
        <taxon>Erwinia</taxon>
    </lineage>
</organism>
<dbReference type="AlphaFoldDB" id="A0A014PTN5"/>
<dbReference type="PATRIC" id="fig|69222.5.peg.3819"/>
<dbReference type="EMBL" id="JFHN01000065">
    <property type="protein sequence ID" value="EXU74187.1"/>
    <property type="molecule type" value="Genomic_DNA"/>
</dbReference>
<evidence type="ECO:0000313" key="1">
    <source>
        <dbReference type="EMBL" id="EXU74187.1"/>
    </source>
</evidence>
<comment type="caution">
    <text evidence="1">The sequence shown here is derived from an EMBL/GenBank/DDBJ whole genome shotgun (WGS) entry which is preliminary data.</text>
</comment>
<gene>
    <name evidence="1" type="ORF">BG55_18720</name>
</gene>
<dbReference type="Proteomes" id="UP000019918">
    <property type="component" value="Unassembled WGS sequence"/>
</dbReference>
<proteinExistence type="predicted"/>
<evidence type="ECO:0000313" key="2">
    <source>
        <dbReference type="Proteomes" id="UP000019918"/>
    </source>
</evidence>
<reference evidence="1 2" key="1">
    <citation type="submission" date="2014-02" db="EMBL/GenBank/DDBJ databases">
        <title>Draft genome of Erwinia mallotivora strain BT-MARDI, a papaya dieback pathogen.</title>
        <authorList>
            <person name="Redzuan R."/>
            <person name="Abu Bakar N."/>
            <person name="Badrun R."/>
            <person name="Mohd Raih M.F."/>
            <person name="Rozano L."/>
            <person name="Mat Amin N."/>
        </authorList>
    </citation>
    <scope>NUCLEOTIDE SEQUENCE [LARGE SCALE GENOMIC DNA]</scope>
    <source>
        <strain evidence="1 2">BT-MARDI</strain>
    </source>
</reference>
<name>A0A014PTN5_9GAMM</name>
<sequence>MIPNLNELSDAPIARTNLIKLKEDQLTTIQRLLVPVSNIYTIDFMVQRFTKGRKEKSADYSARIHLEVKSCVRQKLGLDARQDVNYELHLLPTYEHVFFFLAPAAAPNNLAHRTLAERIETLCQRLTAENYDLSRLVQGLFSLHLKMVMLEQASERFSVPPTYFNSTFYLNARLSQPVTQKSGTGVMEAFELDIYASEYNELAFTLHKRKFLVEPEDELHLSLDDTNVWFNIDNRRLKARRKLDARDSKLNFFRERSGYGECQAYTYNVVMNAACERLSELEIPHQPIPFQATHEVNQFATDLDQQLTNTLLVVNNGVEFSATQEAYFFDTLAIQFPGYQLWPLASLKHSQQTGFSELPASTSILVLNAVDEERSNSIRQQDNESVEYNDFYAAFADARKQPELNWDTYTQLKLDRLQGWLNQQPLPVVLQGMNIDHKLLDAIDFINEQLTSNPTQYEIDLTKPHSRLKSAVTLLNSKVRRIKTELWFKESLLNQHHIPLPDLADGHYTAYAVRKTKSYLPLLGYVELKIEHGQLRVVDTGIAEGKLDYLSVEHPSLGRLKKLFDKSFYLYDHTADVLLTTYNSSRVPRLIGPAQFNIVDSYAYQEQEKALAVRKGDKFNGYAITRSAKPDQNVLPYLISPGRSKYDSLTKAQKMKHHHIYLQPHENGVFVLVSDAQPTNPTIARPNLVENQLIWDAQGKAVDVFSHPLTGVHLNSFTLDMLRSGESSKSSIFAKLARLMVEN</sequence>
<dbReference type="STRING" id="69222.BG55_18720"/>
<protein>
    <submittedName>
        <fullName evidence="1">Uncharacterized protein</fullName>
    </submittedName>
</protein>
<accession>A0A014PTN5</accession>